<keyword evidence="2" id="KW-1185">Reference proteome</keyword>
<dbReference type="Proteomes" id="UP000887566">
    <property type="component" value="Unplaced"/>
</dbReference>
<accession>A0A914VSB3</accession>
<evidence type="ECO:0000313" key="3">
    <source>
        <dbReference type="WBParaSite" id="PSAMB.scaffold244size65234.g3770.t1"/>
    </source>
</evidence>
<feature type="compositionally biased region" description="Low complexity" evidence="1">
    <location>
        <begin position="99"/>
        <end position="111"/>
    </location>
</feature>
<feature type="region of interest" description="Disordered" evidence="1">
    <location>
        <begin position="82"/>
        <end position="145"/>
    </location>
</feature>
<dbReference type="AlphaFoldDB" id="A0A914VSB3"/>
<reference evidence="3" key="1">
    <citation type="submission" date="2022-11" db="UniProtKB">
        <authorList>
            <consortium name="WormBaseParasite"/>
        </authorList>
    </citation>
    <scope>IDENTIFICATION</scope>
</reference>
<feature type="compositionally biased region" description="Polar residues" evidence="1">
    <location>
        <begin position="125"/>
        <end position="145"/>
    </location>
</feature>
<protein>
    <submittedName>
        <fullName evidence="3">Uncharacterized protein</fullName>
    </submittedName>
</protein>
<feature type="compositionally biased region" description="Basic residues" evidence="1">
    <location>
        <begin position="112"/>
        <end position="121"/>
    </location>
</feature>
<evidence type="ECO:0000313" key="2">
    <source>
        <dbReference type="Proteomes" id="UP000887566"/>
    </source>
</evidence>
<feature type="region of interest" description="Disordered" evidence="1">
    <location>
        <begin position="234"/>
        <end position="275"/>
    </location>
</feature>
<name>A0A914VSB3_9BILA</name>
<sequence length="275" mass="29867">MTILVGTDDGFGTGRINKPYGYWEMWRPGLGSLKSLCGLKCLSGHNYPTLPTTAEYSWGGRQRRRARGIVASFSRACTKEKGSAQRTIQFPTPLLGGNAPPATSSYASPSALRKKTNRKTRTGWGRQSKQPAANAQGQHGYSPPSSRAAVALREVLFSGQFHRRRCATRGRAESARRTTLRGGRQSHPILIRYVEKQLATIRRPVDGVGRIASYYLTDYYSSPQPAGRVGAVVFDGPPAGEDKPPTRQTEATGHPPSGYIAPPEGPLCLSTIHTS</sequence>
<organism evidence="2 3">
    <name type="scientific">Plectus sambesii</name>
    <dbReference type="NCBI Taxonomy" id="2011161"/>
    <lineage>
        <taxon>Eukaryota</taxon>
        <taxon>Metazoa</taxon>
        <taxon>Ecdysozoa</taxon>
        <taxon>Nematoda</taxon>
        <taxon>Chromadorea</taxon>
        <taxon>Plectida</taxon>
        <taxon>Plectina</taxon>
        <taxon>Plectoidea</taxon>
        <taxon>Plectidae</taxon>
        <taxon>Plectus</taxon>
    </lineage>
</organism>
<dbReference type="WBParaSite" id="PSAMB.scaffold244size65234.g3770.t1">
    <property type="protein sequence ID" value="PSAMB.scaffold244size65234.g3770.t1"/>
    <property type="gene ID" value="PSAMB.scaffold244size65234.g3770"/>
</dbReference>
<evidence type="ECO:0000256" key="1">
    <source>
        <dbReference type="SAM" id="MobiDB-lite"/>
    </source>
</evidence>
<proteinExistence type="predicted"/>